<dbReference type="FunFam" id="3.40.50.280:FF:000002">
    <property type="entry name" value="Methylmalonyl-CoA mutase, mitochondrial"/>
    <property type="match status" value="1"/>
</dbReference>
<dbReference type="NCBIfam" id="TIGR00641">
    <property type="entry name" value="acid_CoA_mut_N"/>
    <property type="match status" value="1"/>
</dbReference>
<dbReference type="Gene3D" id="3.40.50.280">
    <property type="entry name" value="Cobalamin-binding domain"/>
    <property type="match status" value="1"/>
</dbReference>
<evidence type="ECO:0000256" key="2">
    <source>
        <dbReference type="ARBA" id="ARBA00008465"/>
    </source>
</evidence>
<dbReference type="SUPFAM" id="SSF51703">
    <property type="entry name" value="Cobalamin (vitamin B12)-dependent enzymes"/>
    <property type="match status" value="1"/>
</dbReference>
<dbReference type="NCBIfam" id="NF006944">
    <property type="entry name" value="PRK09426.1"/>
    <property type="match status" value="1"/>
</dbReference>
<keyword evidence="6" id="KW-0413">Isomerase</keyword>
<dbReference type="FunFam" id="3.20.20.240:FF:000001">
    <property type="entry name" value="Probable methylmalonyl-coa mutase"/>
    <property type="match status" value="1"/>
</dbReference>
<dbReference type="GO" id="GO:0019678">
    <property type="term" value="P:propionate metabolic process, methylmalonyl pathway"/>
    <property type="evidence" value="ECO:0007669"/>
    <property type="project" value="TreeGrafter"/>
</dbReference>
<dbReference type="InterPro" id="IPR006098">
    <property type="entry name" value="MMCoA_mutase_a_cat"/>
</dbReference>
<dbReference type="PROSITE" id="PS51332">
    <property type="entry name" value="B12_BINDING"/>
    <property type="match status" value="1"/>
</dbReference>
<dbReference type="InterPro" id="IPR016176">
    <property type="entry name" value="Cbl-dep_enz_cat"/>
</dbReference>
<name>A0A834R420_SARSC</name>
<evidence type="ECO:0000313" key="11">
    <source>
        <dbReference type="Proteomes" id="UP000070412"/>
    </source>
</evidence>
<protein>
    <recommendedName>
        <fullName evidence="3">methylmalonyl-CoA mutase</fullName>
        <ecNumber evidence="3">5.4.99.2</ecNumber>
    </recommendedName>
</protein>
<keyword evidence="4" id="KW-0846">Cobalamin</keyword>
<dbReference type="Gene3D" id="3.20.20.240">
    <property type="entry name" value="Methylmalonyl-CoA mutase"/>
    <property type="match status" value="1"/>
</dbReference>
<dbReference type="EC" id="5.4.99.2" evidence="3"/>
<evidence type="ECO:0000256" key="4">
    <source>
        <dbReference type="ARBA" id="ARBA00022628"/>
    </source>
</evidence>
<comment type="similarity">
    <text evidence="2">Belongs to the methylmalonyl-CoA mutase family.</text>
</comment>
<dbReference type="OrthoDB" id="10035089at2759"/>
<evidence type="ECO:0000313" key="9">
    <source>
        <dbReference type="EMBL" id="KAF7489671.1"/>
    </source>
</evidence>
<dbReference type="PROSITE" id="PS00544">
    <property type="entry name" value="METMALONYL_COA_MUTASE"/>
    <property type="match status" value="1"/>
</dbReference>
<proteinExistence type="inferred from homology"/>
<evidence type="ECO:0000256" key="5">
    <source>
        <dbReference type="ARBA" id="ARBA00022723"/>
    </source>
</evidence>
<dbReference type="Pfam" id="PF01642">
    <property type="entry name" value="MM_CoA_mutase"/>
    <property type="match status" value="1"/>
</dbReference>
<dbReference type="GO" id="GO:0046872">
    <property type="term" value="F:metal ion binding"/>
    <property type="evidence" value="ECO:0007669"/>
    <property type="project" value="UniProtKB-KW"/>
</dbReference>
<dbReference type="EMBL" id="WVUK01000064">
    <property type="protein sequence ID" value="KAF7489671.1"/>
    <property type="molecule type" value="Genomic_DNA"/>
</dbReference>
<dbReference type="AlphaFoldDB" id="A0A834R420"/>
<dbReference type="CDD" id="cd03679">
    <property type="entry name" value="MM_CoA_mutase_alpha_like"/>
    <property type="match status" value="1"/>
</dbReference>
<dbReference type="NCBIfam" id="TIGR00640">
    <property type="entry name" value="acid_CoA_mut_C"/>
    <property type="match status" value="1"/>
</dbReference>
<dbReference type="EnsemblMetazoa" id="SSS_8452s_mrna">
    <property type="protein sequence ID" value="KAF7489671.1"/>
    <property type="gene ID" value="SSS_8452"/>
</dbReference>
<comment type="cofactor">
    <cofactor evidence="1">
        <name>adenosylcob(III)alamin</name>
        <dbReference type="ChEBI" id="CHEBI:18408"/>
    </cofactor>
</comment>
<keyword evidence="5" id="KW-0479">Metal-binding</keyword>
<dbReference type="InterPro" id="IPR006159">
    <property type="entry name" value="Acid_CoA_mut_C"/>
</dbReference>
<keyword evidence="7" id="KW-0170">Cobalt</keyword>
<evidence type="ECO:0000256" key="7">
    <source>
        <dbReference type="ARBA" id="ARBA00023285"/>
    </source>
</evidence>
<dbReference type="InterPro" id="IPR006158">
    <property type="entry name" value="Cobalamin-bd"/>
</dbReference>
<dbReference type="InterPro" id="IPR036724">
    <property type="entry name" value="Cobalamin-bd_sf"/>
</dbReference>
<dbReference type="PANTHER" id="PTHR48101">
    <property type="entry name" value="METHYLMALONYL-COA MUTASE, MITOCHONDRIAL-RELATED"/>
    <property type="match status" value="1"/>
</dbReference>
<dbReference type="GO" id="GO:0031419">
    <property type="term" value="F:cobalamin binding"/>
    <property type="evidence" value="ECO:0007669"/>
    <property type="project" value="UniProtKB-KW"/>
</dbReference>
<evidence type="ECO:0000256" key="1">
    <source>
        <dbReference type="ARBA" id="ARBA00001922"/>
    </source>
</evidence>
<accession>A0A834R420</accession>
<reference evidence="9" key="2">
    <citation type="submission" date="2020-01" db="EMBL/GenBank/DDBJ databases">
        <authorList>
            <person name="Korhonen P.K.K."/>
            <person name="Guangxu M.G."/>
            <person name="Wang T.W."/>
            <person name="Stroehlein A.J.S."/>
            <person name="Young N.D."/>
            <person name="Ang C.-S.A."/>
            <person name="Fernando D.W.F."/>
            <person name="Lu H.L."/>
            <person name="Taylor S.T."/>
            <person name="Ehtesham M.E.M."/>
            <person name="Najaraj S.H.N."/>
            <person name="Harsha G.H.G."/>
            <person name="Madugundu A.M."/>
            <person name="Renuse S.R."/>
            <person name="Holt D.H."/>
            <person name="Pandey A.P."/>
            <person name="Papenfuss A.P."/>
            <person name="Gasser R.B.G."/>
            <person name="Fischer K.F."/>
        </authorList>
    </citation>
    <scope>NUCLEOTIDE SEQUENCE</scope>
    <source>
        <strain evidence="9">SSS_KF_BRIS2020</strain>
    </source>
</reference>
<organism evidence="9">
    <name type="scientific">Sarcoptes scabiei</name>
    <name type="common">Itch mite</name>
    <name type="synonym">Acarus scabiei</name>
    <dbReference type="NCBI Taxonomy" id="52283"/>
    <lineage>
        <taxon>Eukaryota</taxon>
        <taxon>Metazoa</taxon>
        <taxon>Ecdysozoa</taxon>
        <taxon>Arthropoda</taxon>
        <taxon>Chelicerata</taxon>
        <taxon>Arachnida</taxon>
        <taxon>Acari</taxon>
        <taxon>Acariformes</taxon>
        <taxon>Sarcoptiformes</taxon>
        <taxon>Astigmata</taxon>
        <taxon>Psoroptidia</taxon>
        <taxon>Sarcoptoidea</taxon>
        <taxon>Sarcoptidae</taxon>
        <taxon>Sarcoptinae</taxon>
        <taxon>Sarcoptes</taxon>
    </lineage>
</organism>
<feature type="domain" description="B12-binding" evidence="8">
    <location>
        <begin position="606"/>
        <end position="738"/>
    </location>
</feature>
<dbReference type="InterPro" id="IPR058549">
    <property type="entry name" value="MeMalonylCoA_mutase_a/b_site"/>
</dbReference>
<dbReference type="CDD" id="cd02071">
    <property type="entry name" value="MM_CoA_mut_B12_BD"/>
    <property type="match status" value="1"/>
</dbReference>
<dbReference type="GO" id="GO:0005739">
    <property type="term" value="C:mitochondrion"/>
    <property type="evidence" value="ECO:0007669"/>
    <property type="project" value="TreeGrafter"/>
</dbReference>
<dbReference type="Pfam" id="PF02310">
    <property type="entry name" value="B12-binding"/>
    <property type="match status" value="1"/>
</dbReference>
<dbReference type="GO" id="GO:0004494">
    <property type="term" value="F:methylmalonyl-CoA mutase activity"/>
    <property type="evidence" value="ECO:0007669"/>
    <property type="project" value="UniProtKB-EC"/>
</dbReference>
<evidence type="ECO:0000313" key="10">
    <source>
        <dbReference type="EnsemblMetazoa" id="KAF7489671.1"/>
    </source>
</evidence>
<evidence type="ECO:0000259" key="8">
    <source>
        <dbReference type="PROSITE" id="PS51332"/>
    </source>
</evidence>
<gene>
    <name evidence="9" type="ORF">SSS_8452</name>
</gene>
<reference evidence="10" key="3">
    <citation type="submission" date="2022-06" db="UniProtKB">
        <authorList>
            <consortium name="EnsemblMetazoa"/>
        </authorList>
    </citation>
    <scope>IDENTIFICATION</scope>
</reference>
<reference evidence="11" key="1">
    <citation type="journal article" date="2020" name="PLoS Negl. Trop. Dis.">
        <title>High-quality nuclear genome for Sarcoptes scabiei-A critical resource for a neglected parasite.</title>
        <authorList>
            <person name="Korhonen P.K."/>
            <person name="Gasser R.B."/>
            <person name="Ma G."/>
            <person name="Wang T."/>
            <person name="Stroehlein A.J."/>
            <person name="Young N.D."/>
            <person name="Ang C.S."/>
            <person name="Fernando D.D."/>
            <person name="Lu H.C."/>
            <person name="Taylor S."/>
            <person name="Reynolds S.L."/>
            <person name="Mofiz E."/>
            <person name="Najaraj S.H."/>
            <person name="Gowda H."/>
            <person name="Madugundu A."/>
            <person name="Renuse S."/>
            <person name="Holt D."/>
            <person name="Pandey A."/>
            <person name="Papenfuss A.T."/>
            <person name="Fischer K."/>
        </authorList>
    </citation>
    <scope>NUCLEOTIDE SEQUENCE [LARGE SCALE GENOMIC DNA]</scope>
</reference>
<keyword evidence="11" id="KW-1185">Reference proteome</keyword>
<dbReference type="PANTHER" id="PTHR48101:SF4">
    <property type="entry name" value="METHYLMALONYL-COA MUTASE, MITOCHONDRIAL"/>
    <property type="match status" value="1"/>
</dbReference>
<dbReference type="Proteomes" id="UP000070412">
    <property type="component" value="Unassembled WGS sequence"/>
</dbReference>
<sequence length="746" mass="83103">MKFFLLSREISKKLLQSIITIQFKSFSSNVLREEWRKLASKQMKGSDPDKLLWKTNENIILKPIYFEEDRVNDAKNEQPGKFPFTRGPYPTMYAQRPWTIRQYAGFSTVEESNKFYKENIKAGVQGLSVAFDLATHRGFDSDDIRVQGDVGMAGVAIDTVEDMKMLFNEIDLKKISVSMTMNGAVIPTMAFYIVTAEESGVEKKFLSGTIQNDILKEFMVRNTFIYPPEPSMRIIADIFAYVSENMPKFNSISISGYHIQEAGANAILELAYTIADGLEYCRTGIKAGLNIDAFAPRLSFFWGISMNFYMEIAKLRAARRLWAHLISKMFQPKDIKSCMLRTHCQTSGWSQTEQDPYNNIVRTTIEALAAVFGGTQSLHTNAFDEALALPSRFSARIARNTQIIIQEETGIPKIIDPWGGSFMMESLTDELYNEALKVIEEIEEMGGMAKAVGEGIPKMKIEECAAQKQARIDSGEEVIVGVNKYRLEKEETIDVLMIDNKKVRETQIAKLNQIKASRDEDACQRSLKALTDACTNGENVLARAVECAKLRATLGEISLAMEKVFGRYTPVDRLVSGAYFNSYSQVEELKLIQEKIKEFEAIEGRRPRILIAKMGQDGHDRGAKVIATGFADVGYDVDLGPLFQTPEEAAQQAIDADVHCVGVSSLAAGHKTLVPLLAESLKKLGRDDIKVIVGGVIPPQDYDYLYKVGAAAIFGPGTTIPNAAIKTLEIIQESRKKPSSAAAQVS</sequence>
<dbReference type="SUPFAM" id="SSF52242">
    <property type="entry name" value="Cobalamin (vitamin B12)-binding domain"/>
    <property type="match status" value="1"/>
</dbReference>
<evidence type="ECO:0000256" key="3">
    <source>
        <dbReference type="ARBA" id="ARBA00012398"/>
    </source>
</evidence>
<dbReference type="InterPro" id="IPR006099">
    <property type="entry name" value="MeMalonylCoA_mutase_a/b_cat"/>
</dbReference>
<evidence type="ECO:0000256" key="6">
    <source>
        <dbReference type="ARBA" id="ARBA00023235"/>
    </source>
</evidence>